<dbReference type="RefSeq" id="WP_185071928.1">
    <property type="nucleotide sequence ID" value="NZ_JACHMB010000001.1"/>
</dbReference>
<organism evidence="2 3">
    <name type="scientific">Nonomuraea jabiensis</name>
    <dbReference type="NCBI Taxonomy" id="882448"/>
    <lineage>
        <taxon>Bacteria</taxon>
        <taxon>Bacillati</taxon>
        <taxon>Actinomycetota</taxon>
        <taxon>Actinomycetes</taxon>
        <taxon>Streptosporangiales</taxon>
        <taxon>Streptosporangiaceae</taxon>
        <taxon>Nonomuraea</taxon>
    </lineage>
</organism>
<dbReference type="EMBL" id="JACHMB010000001">
    <property type="protein sequence ID" value="MBB5778510.1"/>
    <property type="molecule type" value="Genomic_DNA"/>
</dbReference>
<feature type="transmembrane region" description="Helical" evidence="1">
    <location>
        <begin position="89"/>
        <end position="112"/>
    </location>
</feature>
<reference evidence="2 3" key="1">
    <citation type="submission" date="2020-08" db="EMBL/GenBank/DDBJ databases">
        <title>Sequencing the genomes of 1000 actinobacteria strains.</title>
        <authorList>
            <person name="Klenk H.-P."/>
        </authorList>
    </citation>
    <scope>NUCLEOTIDE SEQUENCE [LARGE SCALE GENOMIC DNA]</scope>
    <source>
        <strain evidence="2 3">DSM 45507</strain>
    </source>
</reference>
<feature type="transmembrane region" description="Helical" evidence="1">
    <location>
        <begin position="62"/>
        <end position="82"/>
    </location>
</feature>
<feature type="transmembrane region" description="Helical" evidence="1">
    <location>
        <begin position="132"/>
        <end position="153"/>
    </location>
</feature>
<keyword evidence="1" id="KW-0472">Membrane</keyword>
<evidence type="ECO:0000313" key="2">
    <source>
        <dbReference type="EMBL" id="MBB5778510.1"/>
    </source>
</evidence>
<keyword evidence="1" id="KW-0812">Transmembrane</keyword>
<dbReference type="AlphaFoldDB" id="A0A7W9LCA0"/>
<gene>
    <name evidence="2" type="ORF">HD596_005266</name>
</gene>
<protein>
    <submittedName>
        <fullName evidence="2">Uncharacterized protein</fullName>
    </submittedName>
</protein>
<keyword evidence="1" id="KW-1133">Transmembrane helix</keyword>
<evidence type="ECO:0000313" key="3">
    <source>
        <dbReference type="Proteomes" id="UP000579153"/>
    </source>
</evidence>
<sequence>MADYLQPAPAKPAAHRGYALAVVVAGALLVFCAVLPWAGLEVRSELIGGGLANEIRGIDDTFGVYTLVAGLAALGCGIAGLLTRPRLAALAAVPGVAAVAVLVLFMTDGSGVRDRLSFDLGQVLSVGPVIKFGWFAAMGCAVAVVVLSVLALVRRP</sequence>
<name>A0A7W9LCA0_9ACTN</name>
<comment type="caution">
    <text evidence="2">The sequence shown here is derived from an EMBL/GenBank/DDBJ whole genome shotgun (WGS) entry which is preliminary data.</text>
</comment>
<dbReference type="Proteomes" id="UP000579153">
    <property type="component" value="Unassembled WGS sequence"/>
</dbReference>
<evidence type="ECO:0000256" key="1">
    <source>
        <dbReference type="SAM" id="Phobius"/>
    </source>
</evidence>
<accession>A0A7W9LCA0</accession>
<proteinExistence type="predicted"/>
<feature type="transmembrane region" description="Helical" evidence="1">
    <location>
        <begin position="18"/>
        <end position="38"/>
    </location>
</feature>
<keyword evidence="3" id="KW-1185">Reference proteome</keyword>